<reference evidence="5 6" key="1">
    <citation type="submission" date="2017-06" db="EMBL/GenBank/DDBJ databases">
        <title>Ant-infecting Ophiocordyceps genomes reveal a high diversity of potential behavioral manipulation genes and a possible major role for enterotoxins.</title>
        <authorList>
            <person name="De Bekker C."/>
            <person name="Evans H.C."/>
            <person name="Brachmann A."/>
            <person name="Hughes D.P."/>
        </authorList>
    </citation>
    <scope>NUCLEOTIDE SEQUENCE [LARGE SCALE GENOMIC DNA]</scope>
    <source>
        <strain evidence="5 6">Map16</strain>
    </source>
</reference>
<dbReference type="InterPro" id="IPR000172">
    <property type="entry name" value="GMC_OxRdtase_N"/>
</dbReference>
<feature type="binding site" evidence="2">
    <location>
        <position position="306"/>
    </location>
    <ligand>
        <name>FAD</name>
        <dbReference type="ChEBI" id="CHEBI:57692"/>
    </ligand>
</feature>
<name>A0A2C5YWM3_9HYPO</name>
<gene>
    <name evidence="5" type="ORF">CDD80_4735</name>
</gene>
<evidence type="ECO:0000313" key="5">
    <source>
        <dbReference type="EMBL" id="PHH72156.1"/>
    </source>
</evidence>
<feature type="signal peptide" evidence="3">
    <location>
        <begin position="1"/>
        <end position="18"/>
    </location>
</feature>
<feature type="chain" id="PRO_5012474154" description="Glucose-methanol-choline oxidoreductase N-terminal domain-containing protein" evidence="3">
    <location>
        <begin position="19"/>
        <end position="669"/>
    </location>
</feature>
<accession>A0A2C5YWM3</accession>
<dbReference type="OrthoDB" id="269227at2759"/>
<evidence type="ECO:0000256" key="1">
    <source>
        <dbReference type="ARBA" id="ARBA00010790"/>
    </source>
</evidence>
<dbReference type="SUPFAM" id="SSF54373">
    <property type="entry name" value="FAD-linked reductases, C-terminal domain"/>
    <property type="match status" value="1"/>
</dbReference>
<dbReference type="PROSITE" id="PS00624">
    <property type="entry name" value="GMC_OXRED_2"/>
    <property type="match status" value="1"/>
</dbReference>
<dbReference type="Gene3D" id="3.50.50.60">
    <property type="entry name" value="FAD/NAD(P)-binding domain"/>
    <property type="match status" value="1"/>
</dbReference>
<feature type="domain" description="Glucose-methanol-choline oxidoreductase N-terminal" evidence="4">
    <location>
        <begin position="364"/>
        <end position="378"/>
    </location>
</feature>
<keyword evidence="2" id="KW-0274">FAD</keyword>
<dbReference type="SUPFAM" id="SSF51905">
    <property type="entry name" value="FAD/NAD(P)-binding domain"/>
    <property type="match status" value="1"/>
</dbReference>
<dbReference type="AlphaFoldDB" id="A0A2C5YWM3"/>
<dbReference type="Pfam" id="PF05199">
    <property type="entry name" value="GMC_oxred_C"/>
    <property type="match status" value="1"/>
</dbReference>
<dbReference type="Gene3D" id="3.30.560.10">
    <property type="entry name" value="Glucose Oxidase, domain 3"/>
    <property type="match status" value="1"/>
</dbReference>
<dbReference type="Proteomes" id="UP000226431">
    <property type="component" value="Unassembled WGS sequence"/>
</dbReference>
<dbReference type="InterPro" id="IPR036188">
    <property type="entry name" value="FAD/NAD-bd_sf"/>
</dbReference>
<dbReference type="PANTHER" id="PTHR11552">
    <property type="entry name" value="GLUCOSE-METHANOL-CHOLINE GMC OXIDOREDUCTASE"/>
    <property type="match status" value="1"/>
</dbReference>
<organism evidence="5 6">
    <name type="scientific">Ophiocordyceps camponoti-rufipedis</name>
    <dbReference type="NCBI Taxonomy" id="2004952"/>
    <lineage>
        <taxon>Eukaryota</taxon>
        <taxon>Fungi</taxon>
        <taxon>Dikarya</taxon>
        <taxon>Ascomycota</taxon>
        <taxon>Pezizomycotina</taxon>
        <taxon>Sordariomycetes</taxon>
        <taxon>Hypocreomycetidae</taxon>
        <taxon>Hypocreales</taxon>
        <taxon>Ophiocordycipitaceae</taxon>
        <taxon>Ophiocordyceps</taxon>
    </lineage>
</organism>
<dbReference type="PIRSF" id="PIRSF000137">
    <property type="entry name" value="Alcohol_oxidase"/>
    <property type="match status" value="1"/>
</dbReference>
<evidence type="ECO:0000256" key="3">
    <source>
        <dbReference type="SAM" id="SignalP"/>
    </source>
</evidence>
<keyword evidence="6" id="KW-1185">Reference proteome</keyword>
<keyword evidence="3" id="KW-0732">Signal</keyword>
<evidence type="ECO:0000259" key="4">
    <source>
        <dbReference type="PROSITE" id="PS00624"/>
    </source>
</evidence>
<dbReference type="PANTHER" id="PTHR11552:SF213">
    <property type="entry name" value="DEHYDROGENASE, PUTATIVE-RELATED"/>
    <property type="match status" value="1"/>
</dbReference>
<dbReference type="EMBL" id="NJES01000443">
    <property type="protein sequence ID" value="PHH72156.1"/>
    <property type="molecule type" value="Genomic_DNA"/>
</dbReference>
<dbReference type="InterPro" id="IPR012132">
    <property type="entry name" value="GMC_OxRdtase"/>
</dbReference>
<comment type="cofactor">
    <cofactor evidence="2">
        <name>FAD</name>
        <dbReference type="ChEBI" id="CHEBI:57692"/>
    </cofactor>
</comment>
<proteinExistence type="inferred from homology"/>
<protein>
    <recommendedName>
        <fullName evidence="4">Glucose-methanol-choline oxidoreductase N-terminal domain-containing protein</fullName>
    </recommendedName>
</protein>
<comment type="similarity">
    <text evidence="1">Belongs to the GMC oxidoreductase family.</text>
</comment>
<dbReference type="InterPro" id="IPR007867">
    <property type="entry name" value="GMC_OxRtase_C"/>
</dbReference>
<evidence type="ECO:0000313" key="6">
    <source>
        <dbReference type="Proteomes" id="UP000226431"/>
    </source>
</evidence>
<comment type="caution">
    <text evidence="5">The sequence shown here is derived from an EMBL/GenBank/DDBJ whole genome shotgun (WGS) entry which is preliminary data.</text>
</comment>
<keyword evidence="2" id="KW-0285">Flavoprotein</keyword>
<dbReference type="STRING" id="2004952.A0A2C5YWM3"/>
<dbReference type="Pfam" id="PF00732">
    <property type="entry name" value="GMC_oxred_N"/>
    <property type="match status" value="1"/>
</dbReference>
<dbReference type="GO" id="GO:0016614">
    <property type="term" value="F:oxidoreductase activity, acting on CH-OH group of donors"/>
    <property type="evidence" value="ECO:0007669"/>
    <property type="project" value="InterPro"/>
</dbReference>
<evidence type="ECO:0000256" key="2">
    <source>
        <dbReference type="PIRSR" id="PIRSR000137-2"/>
    </source>
</evidence>
<sequence>MKILALTLVNCLASLASAGFIEQYDSSVPYDYVIVGSGAGGGPLAARLATYGHKVLLLEAGDDQTDSYYYQVPALNLEASEDPAMSWNFFVNHYSDLNRQRTDSKMTWKTRSGKDYVGLHPPPGSTPKGILYPRASTFGGCTAHNAMITVYPDREDWDSIAQDTGDSTWTADKMRRYFQRLERKEYPLGVPLGHGFGGWLTTSMTDINFVVQDPKVLAMVISAASATQRGVRKVINSVPGLLNVLGRDLNSDLPGRDTRQGPFQIPLAINEGQRSGARDAVMQVLHARTRNGSPKYHLDILFNTLVTRVIMDESRAPGTTQKATGVEFIRGKSLYRADPRAANARKDAKQTGIIRAPQIILSTGTFNTPQLLKLSGIGPRAELERWGIPVRVDLPGVGTNMQDRYETTVIEENPNNFVATQDCTWLESENDPCLEKWKSDSPSLFLRGGYTSNGIALGVLHRTSVADSDAADLLITGAPAGFTGYYPGYSSNTTQNANKWTWIVLKAHTRNRGGTVLLRSRDPLDTPVINFNYFDTGTTGKHEADLDAQAMVEGMNWARQAVRNNFRYPGYFREIWPGDEVKSDEQMREWVEKESWGHHACCTAPIGAASDKMAVLDSRFRVRGVENLRVVDASVFPRIPGYFLVLPVYMISEKAADAIHEDDMVKVDD</sequence>
<dbReference type="GO" id="GO:0050660">
    <property type="term" value="F:flavin adenine dinucleotide binding"/>
    <property type="evidence" value="ECO:0007669"/>
    <property type="project" value="InterPro"/>
</dbReference>